<dbReference type="Proteomes" id="UP000316639">
    <property type="component" value="Unassembled WGS sequence"/>
</dbReference>
<dbReference type="PRINTS" id="PR00364">
    <property type="entry name" value="DISEASERSIST"/>
</dbReference>
<dbReference type="Pfam" id="PF00486">
    <property type="entry name" value="Trans_reg_C"/>
    <property type="match status" value="1"/>
</dbReference>
<dbReference type="PROSITE" id="PS51755">
    <property type="entry name" value="OMPR_PHOB"/>
    <property type="match status" value="1"/>
</dbReference>
<evidence type="ECO:0000256" key="5">
    <source>
        <dbReference type="PROSITE-ProRule" id="PRU01091"/>
    </source>
</evidence>
<dbReference type="OrthoDB" id="4507225at2"/>
<gene>
    <name evidence="8" type="ORF">FKR81_19000</name>
</gene>
<name>A0A563ET35_9PSEU</name>
<reference evidence="8 9" key="1">
    <citation type="submission" date="2019-07" db="EMBL/GenBank/DDBJ databases">
        <title>Lentzea xizangensis sp. nov., isolated from Qinghai-Tibetan Plateau Soils.</title>
        <authorList>
            <person name="Huang J."/>
        </authorList>
    </citation>
    <scope>NUCLEOTIDE SEQUENCE [LARGE SCALE GENOMIC DNA]</scope>
    <source>
        <strain evidence="8 9">FXJ1.1311</strain>
    </source>
</reference>
<evidence type="ECO:0000313" key="9">
    <source>
        <dbReference type="Proteomes" id="UP000316639"/>
    </source>
</evidence>
<keyword evidence="4" id="KW-0804">Transcription</keyword>
<dbReference type="InterPro" id="IPR005158">
    <property type="entry name" value="BTAD"/>
</dbReference>
<evidence type="ECO:0000259" key="7">
    <source>
        <dbReference type="PROSITE" id="PS51755"/>
    </source>
</evidence>
<dbReference type="GO" id="GO:0043531">
    <property type="term" value="F:ADP binding"/>
    <property type="evidence" value="ECO:0007669"/>
    <property type="project" value="InterPro"/>
</dbReference>
<feature type="domain" description="OmpR/PhoB-type" evidence="7">
    <location>
        <begin position="2"/>
        <end position="101"/>
    </location>
</feature>
<dbReference type="InterPro" id="IPR016032">
    <property type="entry name" value="Sig_transdc_resp-reg_C-effctor"/>
</dbReference>
<keyword evidence="3 5" id="KW-0238">DNA-binding</keyword>
<accession>A0A563ET35</accession>
<keyword evidence="9" id="KW-1185">Reference proteome</keyword>
<feature type="DNA-binding region" description="OmpR/PhoB-type" evidence="5">
    <location>
        <begin position="2"/>
        <end position="101"/>
    </location>
</feature>
<dbReference type="SUPFAM" id="SSF46894">
    <property type="entry name" value="C-terminal effector domain of the bipartite response regulators"/>
    <property type="match status" value="1"/>
</dbReference>
<evidence type="ECO:0000256" key="1">
    <source>
        <dbReference type="ARBA" id="ARBA00005820"/>
    </source>
</evidence>
<dbReference type="Pfam" id="PF00931">
    <property type="entry name" value="NB-ARC"/>
    <property type="match status" value="1"/>
</dbReference>
<comment type="similarity">
    <text evidence="1">Belongs to the AfsR/DnrI/RedD regulatory family.</text>
</comment>
<comment type="caution">
    <text evidence="8">The sequence shown here is derived from an EMBL/GenBank/DDBJ whole genome shotgun (WGS) entry which is preliminary data.</text>
</comment>
<dbReference type="SMART" id="SM01043">
    <property type="entry name" value="BTAD"/>
    <property type="match status" value="1"/>
</dbReference>
<dbReference type="GO" id="GO:0003677">
    <property type="term" value="F:DNA binding"/>
    <property type="evidence" value="ECO:0007669"/>
    <property type="project" value="UniProtKB-UniRule"/>
</dbReference>
<dbReference type="GO" id="GO:0000160">
    <property type="term" value="P:phosphorelay signal transduction system"/>
    <property type="evidence" value="ECO:0007669"/>
    <property type="project" value="InterPro"/>
</dbReference>
<dbReference type="Pfam" id="PF03704">
    <property type="entry name" value="BTAD"/>
    <property type="match status" value="1"/>
</dbReference>
<evidence type="ECO:0000256" key="3">
    <source>
        <dbReference type="ARBA" id="ARBA00023125"/>
    </source>
</evidence>
<dbReference type="InterPro" id="IPR036388">
    <property type="entry name" value="WH-like_DNA-bd_sf"/>
</dbReference>
<dbReference type="InterPro" id="IPR027417">
    <property type="entry name" value="P-loop_NTPase"/>
</dbReference>
<dbReference type="CDD" id="cd15831">
    <property type="entry name" value="BTAD"/>
    <property type="match status" value="1"/>
</dbReference>
<dbReference type="AlphaFoldDB" id="A0A563ET35"/>
<dbReference type="PANTHER" id="PTHR35807">
    <property type="entry name" value="TRANSCRIPTIONAL REGULATOR REDD-RELATED"/>
    <property type="match status" value="1"/>
</dbReference>
<evidence type="ECO:0000256" key="6">
    <source>
        <dbReference type="SAM" id="MobiDB-lite"/>
    </source>
</evidence>
<protein>
    <recommendedName>
        <fullName evidence="7">OmpR/PhoB-type domain-containing protein</fullName>
    </recommendedName>
</protein>
<proteinExistence type="inferred from homology"/>
<sequence length="727" mass="77629">MDDACARPDAIRFRVLGPVEVFRHGVPVPVTADKHRALLAGLLLRANRLVTVTQLAGWLWGDEPPANARGTIQNYVARLRRSLGDRGELIRTEACGYLIRLRPDQLDLTSFDALVGAADAEGDPAAEAALLEQALGLWRGVPLSNICADGLTGIEVSELVERMLLVRERYFDARLRLGTHEALIPELRAMTEAHPLRERFRAQLIEALYRSGRRADALDAHRSVVRLLADELGIEPSAELRALHGVMITGAQPPVRVPRPRRAEISAAPAQLPSDVRGFTGRTAEIARLDALLDEGATTVAIAGTAGVGKTALAIRWGRRVADRFPDGQLWVNLRGYDLEQPLDPSRVLVRFLHALGVPGEDVPAGVVEQEALYRARLAGKRMLIVLDNASSPSQVRPLLPGSPGCTVLVTSRDEFSCLVERDGAVRLRLDVLDHAEATELLSTLLGAGPADMIALHELARLCDRLPLALRIAGDRIASSPGYSLSEMVGDLAADAPMDAFAAGDDPRTALRVVFSWSYRALPADAALLFRRLGAVPGAGFEATMFDAFVAAALLDSTPVRAQELLDALAAAHLVERRSGARFTMHDLLQAYAIEQVGIEDSPADTKAAAARLAAHYRALAQEAVFNGRNSATRSSSRTTARPAIAAHAAVTAMPPISVGTAGPVMSPSAAAQSNTALRITWGQPSGVSDAPKHRHGAVVPRRSPSTMPATNAASSNPASAKPSDPV</sequence>
<dbReference type="InterPro" id="IPR001867">
    <property type="entry name" value="OmpR/PhoB-type_DNA-bd"/>
</dbReference>
<dbReference type="Gene3D" id="1.25.40.10">
    <property type="entry name" value="Tetratricopeptide repeat domain"/>
    <property type="match status" value="1"/>
</dbReference>
<dbReference type="InterPro" id="IPR051677">
    <property type="entry name" value="AfsR-DnrI-RedD_regulator"/>
</dbReference>
<feature type="region of interest" description="Disordered" evidence="6">
    <location>
        <begin position="682"/>
        <end position="727"/>
    </location>
</feature>
<evidence type="ECO:0000313" key="8">
    <source>
        <dbReference type="EMBL" id="TWP50698.1"/>
    </source>
</evidence>
<dbReference type="InterPro" id="IPR011990">
    <property type="entry name" value="TPR-like_helical_dom_sf"/>
</dbReference>
<feature type="compositionally biased region" description="Low complexity" evidence="6">
    <location>
        <begin position="709"/>
        <end position="727"/>
    </location>
</feature>
<dbReference type="SUPFAM" id="SSF52540">
    <property type="entry name" value="P-loop containing nucleoside triphosphate hydrolases"/>
    <property type="match status" value="1"/>
</dbReference>
<dbReference type="EMBL" id="VOBR01000011">
    <property type="protein sequence ID" value="TWP50698.1"/>
    <property type="molecule type" value="Genomic_DNA"/>
</dbReference>
<dbReference type="SUPFAM" id="SSF48452">
    <property type="entry name" value="TPR-like"/>
    <property type="match status" value="1"/>
</dbReference>
<evidence type="ECO:0000256" key="4">
    <source>
        <dbReference type="ARBA" id="ARBA00023163"/>
    </source>
</evidence>
<dbReference type="SMART" id="SM00862">
    <property type="entry name" value="Trans_reg_C"/>
    <property type="match status" value="1"/>
</dbReference>
<evidence type="ECO:0000256" key="2">
    <source>
        <dbReference type="ARBA" id="ARBA00023015"/>
    </source>
</evidence>
<dbReference type="GO" id="GO:0006355">
    <property type="term" value="P:regulation of DNA-templated transcription"/>
    <property type="evidence" value="ECO:0007669"/>
    <property type="project" value="InterPro"/>
</dbReference>
<dbReference type="Gene3D" id="1.10.10.10">
    <property type="entry name" value="Winged helix-like DNA-binding domain superfamily/Winged helix DNA-binding domain"/>
    <property type="match status" value="1"/>
</dbReference>
<dbReference type="PANTHER" id="PTHR35807:SF1">
    <property type="entry name" value="TRANSCRIPTIONAL REGULATOR REDD"/>
    <property type="match status" value="1"/>
</dbReference>
<dbReference type="InterPro" id="IPR002182">
    <property type="entry name" value="NB-ARC"/>
</dbReference>
<organism evidence="8 9">
    <name type="scientific">Lentzea tibetensis</name>
    <dbReference type="NCBI Taxonomy" id="2591470"/>
    <lineage>
        <taxon>Bacteria</taxon>
        <taxon>Bacillati</taxon>
        <taxon>Actinomycetota</taxon>
        <taxon>Actinomycetes</taxon>
        <taxon>Pseudonocardiales</taxon>
        <taxon>Pseudonocardiaceae</taxon>
        <taxon>Lentzea</taxon>
    </lineage>
</organism>
<keyword evidence="2" id="KW-0805">Transcription regulation</keyword>